<comment type="caution">
    <text evidence="3">The sequence shown here is derived from an EMBL/GenBank/DDBJ whole genome shotgun (WGS) entry which is preliminary data.</text>
</comment>
<feature type="domain" description="Nanos-type" evidence="2">
    <location>
        <begin position="1"/>
        <end position="54"/>
    </location>
</feature>
<keyword evidence="1" id="KW-0863">Zinc-finger</keyword>
<organism evidence="3 4">
    <name type="scientific">Parelaphostrongylus tenuis</name>
    <name type="common">Meningeal worm</name>
    <dbReference type="NCBI Taxonomy" id="148309"/>
    <lineage>
        <taxon>Eukaryota</taxon>
        <taxon>Metazoa</taxon>
        <taxon>Ecdysozoa</taxon>
        <taxon>Nematoda</taxon>
        <taxon>Chromadorea</taxon>
        <taxon>Rhabditida</taxon>
        <taxon>Rhabditina</taxon>
        <taxon>Rhabditomorpha</taxon>
        <taxon>Strongyloidea</taxon>
        <taxon>Metastrongylidae</taxon>
        <taxon>Parelaphostrongylus</taxon>
    </lineage>
</organism>
<keyword evidence="1" id="KW-0479">Metal-binding</keyword>
<gene>
    <name evidence="3" type="ORF">KIN20_029241</name>
</gene>
<keyword evidence="1" id="KW-0862">Zinc</keyword>
<sequence>MIVISSLQDQIYQMRYDDISALIANTRCPHLWFAKCGHCGATGDDAHNDKFCPMLLSQNSRPGSGLMRLLHFGVSTFLL</sequence>
<dbReference type="AlphaFoldDB" id="A0AAD5WFG3"/>
<comment type="similarity">
    <text evidence="1">Belongs to the nanos family.</text>
</comment>
<evidence type="ECO:0000313" key="4">
    <source>
        <dbReference type="Proteomes" id="UP001196413"/>
    </source>
</evidence>
<dbReference type="Pfam" id="PF05741">
    <property type="entry name" value="zf-nanos"/>
    <property type="match status" value="1"/>
</dbReference>
<proteinExistence type="inferred from homology"/>
<evidence type="ECO:0000313" key="3">
    <source>
        <dbReference type="EMBL" id="KAJ1368166.1"/>
    </source>
</evidence>
<dbReference type="EMBL" id="JAHQIW010006100">
    <property type="protein sequence ID" value="KAJ1368166.1"/>
    <property type="molecule type" value="Genomic_DNA"/>
</dbReference>
<keyword evidence="1" id="KW-0810">Translation regulation</keyword>
<dbReference type="InterPro" id="IPR038129">
    <property type="entry name" value="Nanos_sf"/>
</dbReference>
<dbReference type="Proteomes" id="UP001196413">
    <property type="component" value="Unassembled WGS sequence"/>
</dbReference>
<protein>
    <recommendedName>
        <fullName evidence="2">Nanos-type domain-containing protein</fullName>
    </recommendedName>
</protein>
<accession>A0AAD5WFG3</accession>
<dbReference type="GO" id="GO:0008270">
    <property type="term" value="F:zinc ion binding"/>
    <property type="evidence" value="ECO:0007669"/>
    <property type="project" value="UniProtKB-KW"/>
</dbReference>
<keyword evidence="1" id="KW-0694">RNA-binding</keyword>
<dbReference type="GO" id="GO:0006417">
    <property type="term" value="P:regulation of translation"/>
    <property type="evidence" value="ECO:0007669"/>
    <property type="project" value="UniProtKB-UniRule"/>
</dbReference>
<name>A0AAD5WFG3_PARTN</name>
<dbReference type="PROSITE" id="PS51522">
    <property type="entry name" value="ZF_NANOS"/>
    <property type="match status" value="1"/>
</dbReference>
<dbReference type="Gene3D" id="4.10.60.30">
    <property type="entry name" value="Nanos, RNA-binding domain"/>
    <property type="match status" value="1"/>
</dbReference>
<keyword evidence="4" id="KW-1185">Reference proteome</keyword>
<evidence type="ECO:0000256" key="1">
    <source>
        <dbReference type="PROSITE-ProRule" id="PRU00855"/>
    </source>
</evidence>
<reference evidence="3" key="1">
    <citation type="submission" date="2021-06" db="EMBL/GenBank/DDBJ databases">
        <title>Parelaphostrongylus tenuis whole genome reference sequence.</title>
        <authorList>
            <person name="Garwood T.J."/>
            <person name="Larsen P.A."/>
            <person name="Fountain-Jones N.M."/>
            <person name="Garbe J.R."/>
            <person name="Macchietto M.G."/>
            <person name="Kania S.A."/>
            <person name="Gerhold R.W."/>
            <person name="Richards J.E."/>
            <person name="Wolf T.M."/>
        </authorList>
    </citation>
    <scope>NUCLEOTIDE SEQUENCE</scope>
    <source>
        <strain evidence="3">MNPRO001-30</strain>
        <tissue evidence="3">Meninges</tissue>
    </source>
</reference>
<dbReference type="InterPro" id="IPR024161">
    <property type="entry name" value="Znf_nanos-typ"/>
</dbReference>
<dbReference type="GO" id="GO:0003723">
    <property type="term" value="F:RNA binding"/>
    <property type="evidence" value="ECO:0007669"/>
    <property type="project" value="UniProtKB-UniRule"/>
</dbReference>
<evidence type="ECO:0000259" key="2">
    <source>
        <dbReference type="PROSITE" id="PS51522"/>
    </source>
</evidence>